<keyword evidence="6" id="KW-1185">Reference proteome</keyword>
<dbReference type="PANTHER" id="PTHR45138">
    <property type="entry name" value="REGULATORY COMPONENTS OF SENSORY TRANSDUCTION SYSTEM"/>
    <property type="match status" value="1"/>
</dbReference>
<keyword evidence="3" id="KW-0812">Transmembrane</keyword>
<dbReference type="InterPro" id="IPR050469">
    <property type="entry name" value="Diguanylate_Cyclase"/>
</dbReference>
<dbReference type="FunFam" id="3.30.70.270:FF:000001">
    <property type="entry name" value="Diguanylate cyclase domain protein"/>
    <property type="match status" value="1"/>
</dbReference>
<dbReference type="Gene3D" id="3.30.70.270">
    <property type="match status" value="1"/>
</dbReference>
<comment type="caution">
    <text evidence="5">The sequence shown here is derived from an EMBL/GenBank/DDBJ whole genome shotgun (WGS) entry which is preliminary data.</text>
</comment>
<gene>
    <name evidence="5" type="ORF">DFR41_109170</name>
</gene>
<dbReference type="GO" id="GO:1902201">
    <property type="term" value="P:negative regulation of bacterial-type flagellum-dependent cell motility"/>
    <property type="evidence" value="ECO:0007669"/>
    <property type="project" value="TreeGrafter"/>
</dbReference>
<name>A0A370FAZ5_9BURK</name>
<dbReference type="AlphaFoldDB" id="A0A370FAZ5"/>
<proteinExistence type="predicted"/>
<dbReference type="NCBIfam" id="TIGR00254">
    <property type="entry name" value="GGDEF"/>
    <property type="match status" value="1"/>
</dbReference>
<sequence length="600" mass="66182">MQHHGGNGAAPQVLNQLVNAVVAAVLLVAAVFAALVFTWSVQRVRAVHEIEDQLQVYRLALSAVEQVSAERGPMNAALGRPGQFAPTLDAARRKTDISLEALRRAASACSSCQLGPYEFAAIESELQQARTQVQAMLTQTLAQRDPGQMALTIERMIGVVDLEFRLIDQLGQNLQRLAPEIAAPVTRARLAARLRENAGRLGSRLTVALATQRELSAPERQGVAELLGRIRQLCELLQASIPAAQGQGEEARAFGRVADIYFGQGMTYFDATLERMAQRRGPTPAEFAEAYVPTMAPIVALRDLETRLAQSHLSGLHDRAWWVLVGVVVATLSLTMLLAVGLVMLNRRLLSPLLDTVHRLIGLTQEDTTFTPLAPAQRRGGYARELRTIFAALRHLEDLLQRSIHVRRERDALIARLHVLAGTDHLTGLPNRRTFEQRLQQAGAESGGQMLALIMFDIDHFKQINDQHGHEVGDQLLRQLADRLRSTLHRPDQTARIGGEEFVVFRAVARPAEAMALAEQLRSALGRPFSIPDHGTMAVTASFGVALTRQNAKVHTHELLRRADQALYRAKRAGRNRCEMADFDVSAYTSRLEGETARLQ</sequence>
<reference evidence="5 6" key="1">
    <citation type="submission" date="2018-07" db="EMBL/GenBank/DDBJ databases">
        <title>Genomic Encyclopedia of Type Strains, Phase IV (KMG-IV): sequencing the most valuable type-strain genomes for metagenomic binning, comparative biology and taxonomic classification.</title>
        <authorList>
            <person name="Goeker M."/>
        </authorList>
    </citation>
    <scope>NUCLEOTIDE SEQUENCE [LARGE SCALE GENOMIC DNA]</scope>
    <source>
        <strain evidence="5 6">DSM 21352</strain>
    </source>
</reference>
<protein>
    <recommendedName>
        <fullName evidence="1">diguanylate cyclase</fullName>
        <ecNumber evidence="1">2.7.7.65</ecNumber>
    </recommendedName>
</protein>
<dbReference type="EMBL" id="QQAV01000009">
    <property type="protein sequence ID" value="RDI21371.1"/>
    <property type="molecule type" value="Genomic_DNA"/>
</dbReference>
<dbReference type="GO" id="GO:0043709">
    <property type="term" value="P:cell adhesion involved in single-species biofilm formation"/>
    <property type="evidence" value="ECO:0007669"/>
    <property type="project" value="TreeGrafter"/>
</dbReference>
<dbReference type="OrthoDB" id="9813903at2"/>
<evidence type="ECO:0000256" key="3">
    <source>
        <dbReference type="SAM" id="Phobius"/>
    </source>
</evidence>
<dbReference type="RefSeq" id="WP_114804091.1">
    <property type="nucleotide sequence ID" value="NZ_QQAV01000009.1"/>
</dbReference>
<dbReference type="STRING" id="433924.NS331_08225"/>
<evidence type="ECO:0000256" key="1">
    <source>
        <dbReference type="ARBA" id="ARBA00012528"/>
    </source>
</evidence>
<dbReference type="GO" id="GO:0052621">
    <property type="term" value="F:diguanylate cyclase activity"/>
    <property type="evidence" value="ECO:0007669"/>
    <property type="project" value="UniProtKB-EC"/>
</dbReference>
<dbReference type="EC" id="2.7.7.65" evidence="1"/>
<comment type="catalytic activity">
    <reaction evidence="2">
        <text>2 GTP = 3',3'-c-di-GMP + 2 diphosphate</text>
        <dbReference type="Rhea" id="RHEA:24898"/>
        <dbReference type="ChEBI" id="CHEBI:33019"/>
        <dbReference type="ChEBI" id="CHEBI:37565"/>
        <dbReference type="ChEBI" id="CHEBI:58805"/>
        <dbReference type="EC" id="2.7.7.65"/>
    </reaction>
</comment>
<accession>A0A370FAZ5</accession>
<dbReference type="InterPro" id="IPR029787">
    <property type="entry name" value="Nucleotide_cyclase"/>
</dbReference>
<keyword evidence="3" id="KW-0472">Membrane</keyword>
<feature type="domain" description="GGDEF" evidence="4">
    <location>
        <begin position="449"/>
        <end position="583"/>
    </location>
</feature>
<feature type="transmembrane region" description="Helical" evidence="3">
    <location>
        <begin position="20"/>
        <end position="41"/>
    </location>
</feature>
<feature type="transmembrane region" description="Helical" evidence="3">
    <location>
        <begin position="320"/>
        <end position="345"/>
    </location>
</feature>
<dbReference type="InterPro" id="IPR000160">
    <property type="entry name" value="GGDEF_dom"/>
</dbReference>
<evidence type="ECO:0000313" key="6">
    <source>
        <dbReference type="Proteomes" id="UP000255265"/>
    </source>
</evidence>
<dbReference type="InterPro" id="IPR043128">
    <property type="entry name" value="Rev_trsase/Diguanyl_cyclase"/>
</dbReference>
<evidence type="ECO:0000256" key="2">
    <source>
        <dbReference type="ARBA" id="ARBA00034247"/>
    </source>
</evidence>
<keyword evidence="3" id="KW-1133">Transmembrane helix</keyword>
<dbReference type="GO" id="GO:0005886">
    <property type="term" value="C:plasma membrane"/>
    <property type="evidence" value="ECO:0007669"/>
    <property type="project" value="TreeGrafter"/>
</dbReference>
<dbReference type="SMART" id="SM00267">
    <property type="entry name" value="GGDEF"/>
    <property type="match status" value="1"/>
</dbReference>
<dbReference type="Proteomes" id="UP000255265">
    <property type="component" value="Unassembled WGS sequence"/>
</dbReference>
<evidence type="ECO:0000259" key="4">
    <source>
        <dbReference type="PROSITE" id="PS50887"/>
    </source>
</evidence>
<dbReference type="CDD" id="cd01949">
    <property type="entry name" value="GGDEF"/>
    <property type="match status" value="1"/>
</dbReference>
<organism evidence="5 6">
    <name type="scientific">Pseudacidovorax intermedius</name>
    <dbReference type="NCBI Taxonomy" id="433924"/>
    <lineage>
        <taxon>Bacteria</taxon>
        <taxon>Pseudomonadati</taxon>
        <taxon>Pseudomonadota</taxon>
        <taxon>Betaproteobacteria</taxon>
        <taxon>Burkholderiales</taxon>
        <taxon>Comamonadaceae</taxon>
        <taxon>Pseudacidovorax</taxon>
    </lineage>
</organism>
<dbReference type="PROSITE" id="PS50887">
    <property type="entry name" value="GGDEF"/>
    <property type="match status" value="1"/>
</dbReference>
<dbReference type="Pfam" id="PF00990">
    <property type="entry name" value="GGDEF"/>
    <property type="match status" value="1"/>
</dbReference>
<dbReference type="PANTHER" id="PTHR45138:SF9">
    <property type="entry name" value="DIGUANYLATE CYCLASE DGCM-RELATED"/>
    <property type="match status" value="1"/>
</dbReference>
<evidence type="ECO:0000313" key="5">
    <source>
        <dbReference type="EMBL" id="RDI21371.1"/>
    </source>
</evidence>
<dbReference type="SUPFAM" id="SSF55073">
    <property type="entry name" value="Nucleotide cyclase"/>
    <property type="match status" value="1"/>
</dbReference>